<dbReference type="Proteomes" id="UP001246372">
    <property type="component" value="Unassembled WGS sequence"/>
</dbReference>
<name>A0ABU3PF28_9BURK</name>
<sequence length="80" mass="8756">MKPTDHYCTTLPASVHIRLDDQPMEVPADCSLAQLLSLLGRAPDSIATARNGDFVPREARDRTVLLEGDQILLFRPIVGG</sequence>
<dbReference type="PANTHER" id="PTHR34472">
    <property type="entry name" value="SULFUR CARRIER PROTEIN THIS"/>
    <property type="match status" value="1"/>
</dbReference>
<dbReference type="PANTHER" id="PTHR34472:SF1">
    <property type="entry name" value="SULFUR CARRIER PROTEIN THIS"/>
    <property type="match status" value="1"/>
</dbReference>
<dbReference type="EMBL" id="JAVXZY010000006">
    <property type="protein sequence ID" value="MDT9000772.1"/>
    <property type="molecule type" value="Genomic_DNA"/>
</dbReference>
<protein>
    <submittedName>
        <fullName evidence="1">Sulfur carrier protein ThiS</fullName>
    </submittedName>
</protein>
<organism evidence="1 2">
    <name type="scientific">Roseateles aquae</name>
    <dbReference type="NCBI Taxonomy" id="3077235"/>
    <lineage>
        <taxon>Bacteria</taxon>
        <taxon>Pseudomonadati</taxon>
        <taxon>Pseudomonadota</taxon>
        <taxon>Betaproteobacteria</taxon>
        <taxon>Burkholderiales</taxon>
        <taxon>Sphaerotilaceae</taxon>
        <taxon>Roseateles</taxon>
    </lineage>
</organism>
<dbReference type="InterPro" id="IPR012675">
    <property type="entry name" value="Beta-grasp_dom_sf"/>
</dbReference>
<reference evidence="1" key="1">
    <citation type="submission" date="2023-09" db="EMBL/GenBank/DDBJ databases">
        <title>Paucibacter sp. APW11 Genome sequencing and assembly.</title>
        <authorList>
            <person name="Kim I."/>
        </authorList>
    </citation>
    <scope>NUCLEOTIDE SEQUENCE</scope>
    <source>
        <strain evidence="1">APW11</strain>
    </source>
</reference>
<dbReference type="CDD" id="cd00565">
    <property type="entry name" value="Ubl_ThiS"/>
    <property type="match status" value="1"/>
</dbReference>
<dbReference type="Pfam" id="PF02597">
    <property type="entry name" value="ThiS"/>
    <property type="match status" value="1"/>
</dbReference>
<dbReference type="InterPro" id="IPR016155">
    <property type="entry name" value="Mopterin_synth/thiamin_S_b"/>
</dbReference>
<keyword evidence="2" id="KW-1185">Reference proteome</keyword>
<accession>A0ABU3PF28</accession>
<evidence type="ECO:0000313" key="2">
    <source>
        <dbReference type="Proteomes" id="UP001246372"/>
    </source>
</evidence>
<dbReference type="Gene3D" id="3.10.20.30">
    <property type="match status" value="1"/>
</dbReference>
<evidence type="ECO:0000313" key="1">
    <source>
        <dbReference type="EMBL" id="MDT9000772.1"/>
    </source>
</evidence>
<dbReference type="NCBIfam" id="TIGR01683">
    <property type="entry name" value="thiS"/>
    <property type="match status" value="1"/>
</dbReference>
<proteinExistence type="predicted"/>
<dbReference type="InterPro" id="IPR010035">
    <property type="entry name" value="Thi_S"/>
</dbReference>
<comment type="caution">
    <text evidence="1">The sequence shown here is derived from an EMBL/GenBank/DDBJ whole genome shotgun (WGS) entry which is preliminary data.</text>
</comment>
<dbReference type="SUPFAM" id="SSF54285">
    <property type="entry name" value="MoaD/ThiS"/>
    <property type="match status" value="1"/>
</dbReference>
<dbReference type="RefSeq" id="WP_315651654.1">
    <property type="nucleotide sequence ID" value="NZ_JAVXZY010000006.1"/>
</dbReference>
<dbReference type="InterPro" id="IPR003749">
    <property type="entry name" value="ThiS/MoaD-like"/>
</dbReference>
<gene>
    <name evidence="1" type="primary">thiS</name>
    <name evidence="1" type="ORF">RQP53_15960</name>
</gene>